<evidence type="ECO:0000313" key="2">
    <source>
        <dbReference type="EMBL" id="SUT93144.1"/>
    </source>
</evidence>
<dbReference type="EMBL" id="CP065666">
    <property type="protein sequence ID" value="QPS05500.1"/>
    <property type="molecule type" value="Genomic_DNA"/>
</dbReference>
<sequence>MGLAIFCLILGFIVGYLLRDSRQEKPKETIKKTRNVYLNYNERQREKIRYHNDADRIRQLNLLSPNESKFMRLLQHQFEDHQLIVKDRRFYIADRDNYPIAIFEYRDGTKQLKVEDTEEGTPVFLYKAILSSEAILEDKAKLIAECRIT</sequence>
<dbReference type="Proteomes" id="UP000595107">
    <property type="component" value="Chromosome"/>
</dbReference>
<organism evidence="2 3">
    <name type="scientific">Acinetobacter johnsonii</name>
    <dbReference type="NCBI Taxonomy" id="40214"/>
    <lineage>
        <taxon>Bacteria</taxon>
        <taxon>Pseudomonadati</taxon>
        <taxon>Pseudomonadota</taxon>
        <taxon>Gammaproteobacteria</taxon>
        <taxon>Moraxellales</taxon>
        <taxon>Moraxellaceae</taxon>
        <taxon>Acinetobacter</taxon>
    </lineage>
</organism>
<name>A0A380TX09_ACIJO</name>
<dbReference type="RefSeq" id="WP_004693158.1">
    <property type="nucleotide sequence ID" value="NZ_CP065666.1"/>
</dbReference>
<accession>A0A380TX09</accession>
<dbReference type="AlphaFoldDB" id="A0A380TX09"/>
<dbReference type="EMBL" id="UFRV01000006">
    <property type="protein sequence ID" value="SUT93144.1"/>
    <property type="molecule type" value="Genomic_DNA"/>
</dbReference>
<reference evidence="2 3" key="1">
    <citation type="submission" date="2018-06" db="EMBL/GenBank/DDBJ databases">
        <authorList>
            <consortium name="Pathogen Informatics"/>
            <person name="Doyle S."/>
        </authorList>
    </citation>
    <scope>NUCLEOTIDE SEQUENCE [LARGE SCALE GENOMIC DNA]</scope>
    <source>
        <strain evidence="2 3">NCTC10308</strain>
    </source>
</reference>
<protein>
    <submittedName>
        <fullName evidence="2">Uncharacterized protein</fullName>
    </submittedName>
</protein>
<proteinExistence type="predicted"/>
<dbReference type="Proteomes" id="UP000254227">
    <property type="component" value="Unassembled WGS sequence"/>
</dbReference>
<evidence type="ECO:0000313" key="4">
    <source>
        <dbReference type="Proteomes" id="UP000595107"/>
    </source>
</evidence>
<reference evidence="1 4" key="2">
    <citation type="submission" date="2020-12" db="EMBL/GenBank/DDBJ databases">
        <title>FDA dAtabase for Regulatory Grade micrObial Sequences (FDA-ARGOS): Supporting development and validation of Infectious Disease Dx tests.</title>
        <authorList>
            <person name="Sproer C."/>
            <person name="Gronow S."/>
            <person name="Severitt S."/>
            <person name="Schroder I."/>
            <person name="Tallon L."/>
            <person name="Sadzewicz L."/>
            <person name="Zhao X."/>
            <person name="Boylan J."/>
            <person name="Ott S."/>
            <person name="Bowen H."/>
            <person name="Vavikolanu K."/>
            <person name="Mehta A."/>
            <person name="Aluvathingal J."/>
            <person name="Nadendla S."/>
            <person name="Lowell S."/>
            <person name="Myers T."/>
            <person name="Yan Y."/>
            <person name="Sichtig H."/>
        </authorList>
    </citation>
    <scope>NUCLEOTIDE SEQUENCE [LARGE SCALE GENOMIC DNA]</scope>
    <source>
        <strain evidence="1 4">FDAARGOS_910</strain>
    </source>
</reference>
<evidence type="ECO:0000313" key="3">
    <source>
        <dbReference type="Proteomes" id="UP000254227"/>
    </source>
</evidence>
<evidence type="ECO:0000313" key="1">
    <source>
        <dbReference type="EMBL" id="QPS05500.1"/>
    </source>
</evidence>
<gene>
    <name evidence="1" type="ORF">I6G67_08755</name>
    <name evidence="2" type="ORF">NCTC10308_00990</name>
</gene>